<feature type="region of interest" description="Disordered" evidence="2">
    <location>
        <begin position="55"/>
        <end position="87"/>
    </location>
</feature>
<dbReference type="STRING" id="1764295.A0A5B8MI86"/>
<evidence type="ECO:0000313" key="4">
    <source>
        <dbReference type="EMBL" id="QDZ20157.1"/>
    </source>
</evidence>
<dbReference type="InterPro" id="IPR001841">
    <property type="entry name" value="Znf_RING"/>
</dbReference>
<evidence type="ECO:0000256" key="2">
    <source>
        <dbReference type="SAM" id="MobiDB-lite"/>
    </source>
</evidence>
<dbReference type="SMART" id="SM00184">
    <property type="entry name" value="RING"/>
    <property type="match status" value="1"/>
</dbReference>
<dbReference type="OrthoDB" id="8062037at2759"/>
<protein>
    <recommendedName>
        <fullName evidence="3">RING-type domain-containing protein</fullName>
    </recommendedName>
</protein>
<dbReference type="GO" id="GO:0008270">
    <property type="term" value="F:zinc ion binding"/>
    <property type="evidence" value="ECO:0007669"/>
    <property type="project" value="UniProtKB-KW"/>
</dbReference>
<proteinExistence type="predicted"/>
<sequence>MMEEVEAKPPEGEARTEKKLFGGAETEEDADLALARVLQEQERELYFIAQQQSLSFGKGPAGDSGEGLAFQERSVNSLQDDSDDSDLNDEQFAARLQAEEMHRRFYYENSSGPESPLGEFAENAPQGTKPADEAPEDFTYEDLTTLGDSVGTVKLGLSQEKLNSMRKVQYSAESAEYTDEKCAICQVEFEEGEDVLLLPCKHLYHNPCIEPWLAGNKNCPVCKHELED</sequence>
<accession>A0A5B8MI86</accession>
<dbReference type="SUPFAM" id="SSF57850">
    <property type="entry name" value="RING/U-box"/>
    <property type="match status" value="1"/>
</dbReference>
<gene>
    <name evidence="4" type="ORF">A3770_03p26750</name>
</gene>
<dbReference type="PANTHER" id="PTHR47530">
    <property type="entry name" value="E3 UBIQUITIN LIGASE BIG BROTHER-RELATED"/>
    <property type="match status" value="1"/>
</dbReference>
<feature type="domain" description="RING-type" evidence="3">
    <location>
        <begin position="182"/>
        <end position="223"/>
    </location>
</feature>
<evidence type="ECO:0000259" key="3">
    <source>
        <dbReference type="PROSITE" id="PS50089"/>
    </source>
</evidence>
<dbReference type="Gene3D" id="3.30.40.10">
    <property type="entry name" value="Zinc/RING finger domain, C3HC4 (zinc finger)"/>
    <property type="match status" value="1"/>
</dbReference>
<dbReference type="Pfam" id="PF13639">
    <property type="entry name" value="zf-RING_2"/>
    <property type="match status" value="1"/>
</dbReference>
<keyword evidence="1" id="KW-0479">Metal-binding</keyword>
<evidence type="ECO:0000313" key="5">
    <source>
        <dbReference type="Proteomes" id="UP000316726"/>
    </source>
</evidence>
<dbReference type="EMBL" id="CP031036">
    <property type="protein sequence ID" value="QDZ20157.1"/>
    <property type="molecule type" value="Genomic_DNA"/>
</dbReference>
<feature type="region of interest" description="Disordered" evidence="2">
    <location>
        <begin position="109"/>
        <end position="134"/>
    </location>
</feature>
<evidence type="ECO:0000256" key="1">
    <source>
        <dbReference type="PROSITE-ProRule" id="PRU00175"/>
    </source>
</evidence>
<feature type="region of interest" description="Disordered" evidence="2">
    <location>
        <begin position="1"/>
        <end position="25"/>
    </location>
</feature>
<keyword evidence="1" id="KW-0862">Zinc</keyword>
<keyword evidence="5" id="KW-1185">Reference proteome</keyword>
<dbReference type="PANTHER" id="PTHR47530:SF4">
    <property type="entry name" value="E3 UBIQUITIN LIGASE BIG BROTHER-RELATED"/>
    <property type="match status" value="1"/>
</dbReference>
<reference evidence="4 5" key="1">
    <citation type="submission" date="2018-07" db="EMBL/GenBank/DDBJ databases">
        <title>The complete nuclear genome of the prasinophyte Chloropicon primus (CCMP1205).</title>
        <authorList>
            <person name="Pombert J.-F."/>
            <person name="Otis C."/>
            <person name="Turmel M."/>
            <person name="Lemieux C."/>
        </authorList>
    </citation>
    <scope>NUCLEOTIDE SEQUENCE [LARGE SCALE GENOMIC DNA]</scope>
    <source>
        <strain evidence="4 5">CCMP1205</strain>
    </source>
</reference>
<organism evidence="4 5">
    <name type="scientific">Chloropicon primus</name>
    <dbReference type="NCBI Taxonomy" id="1764295"/>
    <lineage>
        <taxon>Eukaryota</taxon>
        <taxon>Viridiplantae</taxon>
        <taxon>Chlorophyta</taxon>
        <taxon>Chloropicophyceae</taxon>
        <taxon>Chloropicales</taxon>
        <taxon>Chloropicaceae</taxon>
        <taxon>Chloropicon</taxon>
    </lineage>
</organism>
<keyword evidence="1" id="KW-0863">Zinc-finger</keyword>
<dbReference type="Proteomes" id="UP000316726">
    <property type="component" value="Chromosome 3"/>
</dbReference>
<name>A0A5B8MI86_9CHLO</name>
<dbReference type="InterPro" id="IPR013083">
    <property type="entry name" value="Znf_RING/FYVE/PHD"/>
</dbReference>
<dbReference type="PROSITE" id="PS50089">
    <property type="entry name" value="ZF_RING_2"/>
    <property type="match status" value="1"/>
</dbReference>
<dbReference type="AlphaFoldDB" id="A0A5B8MI86"/>
<feature type="compositionally biased region" description="Basic and acidic residues" evidence="2">
    <location>
        <begin position="1"/>
        <end position="20"/>
    </location>
</feature>
<dbReference type="InterPro" id="IPR043312">
    <property type="entry name" value="AtBBR-like"/>
</dbReference>